<keyword evidence="2" id="KW-1185">Reference proteome</keyword>
<proteinExistence type="predicted"/>
<accession>A0A317C2Q3</accession>
<name>A0A317C2Q3_9GAMM</name>
<dbReference type="EMBL" id="QGKM01000075">
    <property type="protein sequence ID" value="PWQ92838.1"/>
    <property type="molecule type" value="Genomic_DNA"/>
</dbReference>
<dbReference type="GO" id="GO:0003723">
    <property type="term" value="F:RNA binding"/>
    <property type="evidence" value="ECO:0007669"/>
    <property type="project" value="InterPro"/>
</dbReference>
<organism evidence="1 2">
    <name type="scientific">Leucothrix pacifica</name>
    <dbReference type="NCBI Taxonomy" id="1247513"/>
    <lineage>
        <taxon>Bacteria</taxon>
        <taxon>Pseudomonadati</taxon>
        <taxon>Pseudomonadota</taxon>
        <taxon>Gammaproteobacteria</taxon>
        <taxon>Thiotrichales</taxon>
        <taxon>Thiotrichaceae</taxon>
        <taxon>Leucothrix</taxon>
    </lineage>
</organism>
<sequence length="95" mass="11088">MHIITRKRVIEAEEKYPQVATALRGWYQTINQADFNNFSELKNTFNSVDKVGDLYVFNIGGNKLRLIAAIHFNTGRVFIRAILNHTEYDQGKWKE</sequence>
<evidence type="ECO:0000313" key="2">
    <source>
        <dbReference type="Proteomes" id="UP000245539"/>
    </source>
</evidence>
<evidence type="ECO:0008006" key="3">
    <source>
        <dbReference type="Google" id="ProtNLM"/>
    </source>
</evidence>
<dbReference type="Pfam" id="PF09907">
    <property type="entry name" value="HigB_toxin"/>
    <property type="match status" value="1"/>
</dbReference>
<evidence type="ECO:0000313" key="1">
    <source>
        <dbReference type="EMBL" id="PWQ92838.1"/>
    </source>
</evidence>
<reference evidence="1 2" key="1">
    <citation type="submission" date="2018-05" db="EMBL/GenBank/DDBJ databases">
        <title>Leucothrix arctica sp. nov., isolated from Arctic seawater.</title>
        <authorList>
            <person name="Choi A."/>
            <person name="Baek K."/>
        </authorList>
    </citation>
    <scope>NUCLEOTIDE SEQUENCE [LARGE SCALE GENOMIC DNA]</scope>
    <source>
        <strain evidence="1 2">JCM 18388</strain>
    </source>
</reference>
<dbReference type="GO" id="GO:0004519">
    <property type="term" value="F:endonuclease activity"/>
    <property type="evidence" value="ECO:0007669"/>
    <property type="project" value="InterPro"/>
</dbReference>
<dbReference type="GO" id="GO:0110001">
    <property type="term" value="C:toxin-antitoxin complex"/>
    <property type="evidence" value="ECO:0007669"/>
    <property type="project" value="InterPro"/>
</dbReference>
<dbReference type="OrthoDB" id="9799912at2"/>
<dbReference type="AlphaFoldDB" id="A0A317C2Q3"/>
<gene>
    <name evidence="1" type="ORF">DKW60_19025</name>
</gene>
<comment type="caution">
    <text evidence="1">The sequence shown here is derived from an EMBL/GenBank/DDBJ whole genome shotgun (WGS) entry which is preliminary data.</text>
</comment>
<protein>
    <recommendedName>
        <fullName evidence="3">Type II toxin-antitoxin system HigB family toxin</fullName>
    </recommendedName>
</protein>
<dbReference type="RefSeq" id="WP_109839250.1">
    <property type="nucleotide sequence ID" value="NZ_QGKM01000075.1"/>
</dbReference>
<dbReference type="Proteomes" id="UP000245539">
    <property type="component" value="Unassembled WGS sequence"/>
</dbReference>
<dbReference type="InterPro" id="IPR018669">
    <property type="entry name" value="Toxin_HigB"/>
</dbReference>